<dbReference type="InterPro" id="IPR024747">
    <property type="entry name" value="Pyridox_Oxase-rel"/>
</dbReference>
<proteinExistence type="predicted"/>
<dbReference type="Proteomes" id="UP000239920">
    <property type="component" value="Unassembled WGS sequence"/>
</dbReference>
<evidence type="ECO:0008006" key="4">
    <source>
        <dbReference type="Google" id="ProtNLM"/>
    </source>
</evidence>
<dbReference type="EMBL" id="PNFV01000016">
    <property type="protein sequence ID" value="PMB81880.1"/>
    <property type="molecule type" value="Genomic_DNA"/>
</dbReference>
<comment type="caution">
    <text evidence="2">The sequence shown here is derived from an EMBL/GenBank/DDBJ whole genome shotgun (WGS) entry which is preliminary data.</text>
</comment>
<dbReference type="SUPFAM" id="SSF50475">
    <property type="entry name" value="FMN-binding split barrel"/>
    <property type="match status" value="1"/>
</dbReference>
<evidence type="ECO:0000256" key="1">
    <source>
        <dbReference type="SAM" id="MobiDB-lite"/>
    </source>
</evidence>
<name>A0A2J6NKJ8_9LACO</name>
<dbReference type="OrthoDB" id="9794935at2"/>
<feature type="region of interest" description="Disordered" evidence="1">
    <location>
        <begin position="189"/>
        <end position="209"/>
    </location>
</feature>
<reference evidence="2 3" key="1">
    <citation type="submission" date="2017-09" db="EMBL/GenBank/DDBJ databases">
        <title>Bacterial strain isolated from the female urinary microbiota.</title>
        <authorList>
            <person name="Thomas-White K."/>
            <person name="Kumar N."/>
            <person name="Forster S."/>
            <person name="Putonti C."/>
            <person name="Lawley T."/>
            <person name="Wolfe A.J."/>
        </authorList>
    </citation>
    <scope>NUCLEOTIDE SEQUENCE [LARGE SCALE GENOMIC DNA]</scope>
    <source>
        <strain evidence="2 3">UMB0683</strain>
    </source>
</reference>
<dbReference type="Gene3D" id="2.30.110.10">
    <property type="entry name" value="Electron Transport, Fmn-binding Protein, Chain A"/>
    <property type="match status" value="1"/>
</dbReference>
<organism evidence="2 3">
    <name type="scientific">Limosilactobacillus pontis</name>
    <dbReference type="NCBI Taxonomy" id="35787"/>
    <lineage>
        <taxon>Bacteria</taxon>
        <taxon>Bacillati</taxon>
        <taxon>Bacillota</taxon>
        <taxon>Bacilli</taxon>
        <taxon>Lactobacillales</taxon>
        <taxon>Lactobacillaceae</taxon>
        <taxon>Limosilactobacillus</taxon>
    </lineage>
</organism>
<evidence type="ECO:0000313" key="3">
    <source>
        <dbReference type="Proteomes" id="UP000239920"/>
    </source>
</evidence>
<sequence length="209" mass="23120">MRKDIITDHAKLSWILDQCQILRLGLTNQRGAYIVPVHYGYREGVDGHYTIYIHGTGDGEKAAALDHADTIGFETDHGHENLIYTPPRPSDFSPSFMSVIGTGTPQRLTDPQEKLAAIRMLIHHYVNTIPVAIAAADVQNLAVWSIEVTHITGRVHNPTTDWARALGMPFKERYGKHYQNGAVVADDSDKLTIDDHDVPDAATGASQKE</sequence>
<feature type="compositionally biased region" description="Basic and acidic residues" evidence="1">
    <location>
        <begin position="189"/>
        <end position="199"/>
    </location>
</feature>
<dbReference type="PANTHER" id="PTHR34071">
    <property type="entry name" value="5-NITROIMIDAZOLE ANTIBIOTICS RESISTANCE PROTEIN, NIMA-FAMILY-RELATED PROTEIN-RELATED"/>
    <property type="match status" value="1"/>
</dbReference>
<dbReference type="PANTHER" id="PTHR34071:SF2">
    <property type="entry name" value="FLAVIN-NUCLEOTIDE-BINDING PROTEIN"/>
    <property type="match status" value="1"/>
</dbReference>
<dbReference type="InterPro" id="IPR012349">
    <property type="entry name" value="Split_barrel_FMN-bd"/>
</dbReference>
<protein>
    <recommendedName>
        <fullName evidence="4">Flavin-nucleotide-binding protein</fullName>
    </recommendedName>
</protein>
<evidence type="ECO:0000313" key="2">
    <source>
        <dbReference type="EMBL" id="PMB81880.1"/>
    </source>
</evidence>
<gene>
    <name evidence="2" type="ORF">CK797_08785</name>
</gene>
<accession>A0A2J6NKJ8</accession>
<dbReference type="AlphaFoldDB" id="A0A2J6NKJ8"/>
<dbReference type="RefSeq" id="WP_104689364.1">
    <property type="nucleotide sequence ID" value="NZ_JBKTHY010000022.1"/>
</dbReference>
<dbReference type="Pfam" id="PF12900">
    <property type="entry name" value="Pyridox_ox_2"/>
    <property type="match status" value="1"/>
</dbReference>